<evidence type="ECO:0000259" key="5">
    <source>
        <dbReference type="PROSITE" id="PS50893"/>
    </source>
</evidence>
<evidence type="ECO:0000256" key="2">
    <source>
        <dbReference type="ARBA" id="ARBA00022448"/>
    </source>
</evidence>
<dbReference type="InterPro" id="IPR003593">
    <property type="entry name" value="AAA+_ATPase"/>
</dbReference>
<dbReference type="InterPro" id="IPR003439">
    <property type="entry name" value="ABC_transporter-like_ATP-bd"/>
</dbReference>
<sequence>MTGPVLNVVDLHKEFRVRRRGRMRTLTAVDSVTVDIHPGETVALVGESGSGKSTAARCIARLIEPTRGSVVLDGHDVQTLPRRALARTYRDVQMVFQDPNSSLNPRMTIRAVLHEPLRLHTDLDRAARDARAEELLVSVGLTPAHLDRYPSQLSGGQRQRVGIARALAVSPKLLLLDEPTASLDVSVRGQILDLLARLQDEHALAYLFISHDLDVVRRIADRVLVMYLGSIVESGRTEDIFTNPAHPYTRALLSAAPVTVPGQKADRFRLQGEIPSPFDVGAGCRLAGRCPYVQPSCREQQPTLLPLSTTHTVACPVTAASSPEHQ</sequence>
<dbReference type="InterPro" id="IPR027417">
    <property type="entry name" value="P-loop_NTPase"/>
</dbReference>
<dbReference type="InterPro" id="IPR017871">
    <property type="entry name" value="ABC_transporter-like_CS"/>
</dbReference>
<dbReference type="Pfam" id="PF00005">
    <property type="entry name" value="ABC_tran"/>
    <property type="match status" value="1"/>
</dbReference>
<keyword evidence="3" id="KW-0547">Nucleotide-binding</keyword>
<keyword evidence="2" id="KW-0813">Transport</keyword>
<keyword evidence="4" id="KW-0067">ATP-binding</keyword>
<dbReference type="EMBL" id="AZXY01000022">
    <property type="protein sequence ID" value="KSZ56118.1"/>
    <property type="molecule type" value="Genomic_DNA"/>
</dbReference>
<evidence type="ECO:0000313" key="6">
    <source>
        <dbReference type="EMBL" id="KSZ56118.1"/>
    </source>
</evidence>
<accession>A0A0V9UDK8</accession>
<reference evidence="7" key="1">
    <citation type="submission" date="2015-01" db="EMBL/GenBank/DDBJ databases">
        <title>Draft genome sequence of Rhodococcus pyridinivorans strain KG-16, a hydrocarbon-degrading bacterium.</title>
        <authorList>
            <person name="Aggarwal R.K."/>
            <person name="Dawar C."/>
        </authorList>
    </citation>
    <scope>NUCLEOTIDE SEQUENCE [LARGE SCALE GENOMIC DNA]</scope>
    <source>
        <strain evidence="7">KG-16</strain>
    </source>
</reference>
<dbReference type="PATRIC" id="fig|1441730.3.peg.5267"/>
<comment type="caution">
    <text evidence="6">The sequence shown here is derived from an EMBL/GenBank/DDBJ whole genome shotgun (WGS) entry which is preliminary data.</text>
</comment>
<dbReference type="SUPFAM" id="SSF52540">
    <property type="entry name" value="P-loop containing nucleoside triphosphate hydrolases"/>
    <property type="match status" value="1"/>
</dbReference>
<dbReference type="Proteomes" id="UP000053060">
    <property type="component" value="Unassembled WGS sequence"/>
</dbReference>
<name>A0A0V9UDK8_9NOCA</name>
<dbReference type="InterPro" id="IPR013563">
    <property type="entry name" value="Oligopep_ABC_C"/>
</dbReference>
<dbReference type="NCBIfam" id="TIGR01727">
    <property type="entry name" value="oligo_HPY"/>
    <property type="match status" value="1"/>
</dbReference>
<dbReference type="GO" id="GO:0055085">
    <property type="term" value="P:transmembrane transport"/>
    <property type="evidence" value="ECO:0007669"/>
    <property type="project" value="UniProtKB-ARBA"/>
</dbReference>
<comment type="similarity">
    <text evidence="1">Belongs to the ABC transporter superfamily.</text>
</comment>
<feature type="domain" description="ABC transporter" evidence="5">
    <location>
        <begin position="6"/>
        <end position="253"/>
    </location>
</feature>
<dbReference type="PANTHER" id="PTHR43776:SF7">
    <property type="entry name" value="D,D-DIPEPTIDE TRANSPORT ATP-BINDING PROTEIN DDPF-RELATED"/>
    <property type="match status" value="1"/>
</dbReference>
<dbReference type="Gene3D" id="3.40.50.300">
    <property type="entry name" value="P-loop containing nucleotide triphosphate hydrolases"/>
    <property type="match status" value="1"/>
</dbReference>
<evidence type="ECO:0000256" key="1">
    <source>
        <dbReference type="ARBA" id="ARBA00005417"/>
    </source>
</evidence>
<dbReference type="PROSITE" id="PS50893">
    <property type="entry name" value="ABC_TRANSPORTER_2"/>
    <property type="match status" value="1"/>
</dbReference>
<evidence type="ECO:0000256" key="3">
    <source>
        <dbReference type="ARBA" id="ARBA00022741"/>
    </source>
</evidence>
<dbReference type="GO" id="GO:0005524">
    <property type="term" value="F:ATP binding"/>
    <property type="evidence" value="ECO:0007669"/>
    <property type="project" value="UniProtKB-KW"/>
</dbReference>
<evidence type="ECO:0000313" key="7">
    <source>
        <dbReference type="Proteomes" id="UP000053060"/>
    </source>
</evidence>
<reference evidence="6 7" key="2">
    <citation type="journal article" date="2016" name="Genome Announc.">
        <title>Draft Genome Sequence of a Versatile Hydrocarbon-Degrading Bacterium, Rhodococcus pyridinivorans Strain KG-16, Collected from Oil Fields in India.</title>
        <authorList>
            <person name="Aggarwal R.K."/>
            <person name="Dawar C."/>
            <person name="Phanindranath R."/>
            <person name="Mutnuri L."/>
            <person name="Dayal A.M."/>
        </authorList>
    </citation>
    <scope>NUCLEOTIDE SEQUENCE [LARGE SCALE GENOMIC DNA]</scope>
    <source>
        <strain evidence="6 7">KG-16</strain>
    </source>
</reference>
<dbReference type="AlphaFoldDB" id="A0A0V9UDK8"/>
<dbReference type="GO" id="GO:0015833">
    <property type="term" value="P:peptide transport"/>
    <property type="evidence" value="ECO:0007669"/>
    <property type="project" value="InterPro"/>
</dbReference>
<dbReference type="RefSeq" id="WP_060654996.1">
    <property type="nucleotide sequence ID" value="NZ_AZXY01000022.1"/>
</dbReference>
<dbReference type="FunFam" id="3.40.50.300:FF:000016">
    <property type="entry name" value="Oligopeptide ABC transporter ATP-binding component"/>
    <property type="match status" value="1"/>
</dbReference>
<dbReference type="PROSITE" id="PS00211">
    <property type="entry name" value="ABC_TRANSPORTER_1"/>
    <property type="match status" value="1"/>
</dbReference>
<dbReference type="GO" id="GO:0016887">
    <property type="term" value="F:ATP hydrolysis activity"/>
    <property type="evidence" value="ECO:0007669"/>
    <property type="project" value="InterPro"/>
</dbReference>
<dbReference type="PANTHER" id="PTHR43776">
    <property type="entry name" value="TRANSPORT ATP-BINDING PROTEIN"/>
    <property type="match status" value="1"/>
</dbReference>
<protein>
    <recommendedName>
        <fullName evidence="5">ABC transporter domain-containing protein</fullName>
    </recommendedName>
</protein>
<dbReference type="InterPro" id="IPR050319">
    <property type="entry name" value="ABC_transp_ATP-bind"/>
</dbReference>
<organism evidence="6 7">
    <name type="scientific">Rhodococcus pyridinivorans KG-16</name>
    <dbReference type="NCBI Taxonomy" id="1441730"/>
    <lineage>
        <taxon>Bacteria</taxon>
        <taxon>Bacillati</taxon>
        <taxon>Actinomycetota</taxon>
        <taxon>Actinomycetes</taxon>
        <taxon>Mycobacteriales</taxon>
        <taxon>Nocardiaceae</taxon>
        <taxon>Rhodococcus</taxon>
    </lineage>
</organism>
<dbReference type="CDD" id="cd03257">
    <property type="entry name" value="ABC_NikE_OppD_transporters"/>
    <property type="match status" value="1"/>
</dbReference>
<gene>
    <name evidence="6" type="ORF">Z045_25030</name>
</gene>
<evidence type="ECO:0000256" key="4">
    <source>
        <dbReference type="ARBA" id="ARBA00022840"/>
    </source>
</evidence>
<dbReference type="Pfam" id="PF08352">
    <property type="entry name" value="oligo_HPY"/>
    <property type="match status" value="1"/>
</dbReference>
<proteinExistence type="inferred from homology"/>
<dbReference type="SMART" id="SM00382">
    <property type="entry name" value="AAA"/>
    <property type="match status" value="1"/>
</dbReference>